<dbReference type="PIRSF" id="PIRSF000641">
    <property type="entry name" value="SRK"/>
    <property type="match status" value="1"/>
</dbReference>
<dbReference type="GO" id="GO:0048544">
    <property type="term" value="P:recognition of pollen"/>
    <property type="evidence" value="ECO:0007669"/>
    <property type="project" value="InterPro"/>
</dbReference>
<dbReference type="InterPro" id="IPR011009">
    <property type="entry name" value="Kinase-like_dom_sf"/>
</dbReference>
<sequence>MFLNTFLLFLLFPFCISIDTIGPNQYVNDGKTIVSKEMKFELGFFSPGNSSYRYVGIRYAKIPEKPVIWVANRDNPINDSSGVLTNRYGNLVLYAYKENLTIWSTKVSDQTTTSTSAQILDTGNLILVQSNSEDFLWQSFDYPTDTMIPGMKLGLNRETGLDSFITSWRSEDDPGTGDYSYRLNLTGSPQFILYNGSTRHFRTAMWPWSPSPSTTPYAYDYTFVNNQDVTYLIDSSNKSSEISRLVVNYYGTLQHLTWNDVEGQWKEKWAAPKFRCDPYGHCGAFSGCSLDNVQSECSCLPGYQPSSSENWSEKIWSDGCVSKQVEVPNKCGKSFVRVEHVKLPDASISALLDTNMGESECKKACQNNCSCVAYSSLEIDGGGGCMAWYGELVDTLILAEQGRDFYVRADATESAENDRKSRGFLRRRGMLAVLIIPVLLALSLIMLAYCWFIKRKTEAGRLRRTWGRQYSHFSTYNESMVENKVGQTSRHPDLQLFHLSTIIAATNDFSLANKLGEGGFGSVYKGQLSNQQKIAVKRLSKSSIQGVEEFKNEVTLIAKLQHRNLVKLLGCCIEEEEKLLIYEYLPNKSLDFFLFDQSQRSALDWRNRFGIITGVARGILYLHEDSRLRIVHRDLKPSNVLLDADMKPKISDFGLARIFDGDQLQDETKKIVGTYGYMSPEYAAYGKFSTKSDVFSFGVILLEIICGKKNNASYQDDHSLNLIGHVWDLWREQCVLDVVDFLLESYNIDEVLRCLQIGLLCLQEDTTDRPTMSEVVLMLSGERALASPQRPAFIFKNTCNCHNSSGLSITGGSYSANDLTVTKVVGR</sequence>
<evidence type="ECO:0000259" key="18">
    <source>
        <dbReference type="PROSITE" id="PS50927"/>
    </source>
</evidence>
<gene>
    <name evidence="20" type="ORF">RchiOBHm_Chr5g0005171</name>
</gene>
<keyword evidence="3 13" id="KW-0723">Serine/threonine-protein kinase</keyword>
<dbReference type="SMR" id="A0A2P6Q390"/>
<dbReference type="InterPro" id="IPR024171">
    <property type="entry name" value="SRK-like_kinase"/>
</dbReference>
<evidence type="ECO:0000256" key="5">
    <source>
        <dbReference type="ARBA" id="ARBA00022729"/>
    </source>
</evidence>
<dbReference type="SMART" id="SM00108">
    <property type="entry name" value="B_lectin"/>
    <property type="match status" value="1"/>
</dbReference>
<evidence type="ECO:0000313" key="21">
    <source>
        <dbReference type="Proteomes" id="UP000238479"/>
    </source>
</evidence>
<protein>
    <recommendedName>
        <fullName evidence="13">Receptor-like serine/threonine-protein kinase</fullName>
        <ecNumber evidence="13">2.7.11.1</ecNumber>
    </recommendedName>
</protein>
<dbReference type="PANTHER" id="PTHR27002:SF839">
    <property type="entry name" value="NON-SPECIFIC SERINE_THREONINE PROTEIN KINASE"/>
    <property type="match status" value="1"/>
</dbReference>
<evidence type="ECO:0000259" key="19">
    <source>
        <dbReference type="PROSITE" id="PS50948"/>
    </source>
</evidence>
<dbReference type="GO" id="GO:0005524">
    <property type="term" value="F:ATP binding"/>
    <property type="evidence" value="ECO:0007669"/>
    <property type="project" value="UniProtKB-UniRule"/>
</dbReference>
<dbReference type="GO" id="GO:0004674">
    <property type="term" value="F:protein serine/threonine kinase activity"/>
    <property type="evidence" value="ECO:0007669"/>
    <property type="project" value="UniProtKB-KW"/>
</dbReference>
<dbReference type="Gramene" id="PRQ28640">
    <property type="protein sequence ID" value="PRQ28640"/>
    <property type="gene ID" value="RchiOBHm_Chr5g0005171"/>
</dbReference>
<dbReference type="InterPro" id="IPR036426">
    <property type="entry name" value="Bulb-type_lectin_dom_sf"/>
</dbReference>
<keyword evidence="5 16" id="KW-0732">Signal</keyword>
<comment type="catalytic activity">
    <reaction evidence="12 13">
        <text>L-seryl-[protein] + ATP = O-phospho-L-seryl-[protein] + ADP + H(+)</text>
        <dbReference type="Rhea" id="RHEA:17989"/>
        <dbReference type="Rhea" id="RHEA-COMP:9863"/>
        <dbReference type="Rhea" id="RHEA-COMP:11604"/>
        <dbReference type="ChEBI" id="CHEBI:15378"/>
        <dbReference type="ChEBI" id="CHEBI:29999"/>
        <dbReference type="ChEBI" id="CHEBI:30616"/>
        <dbReference type="ChEBI" id="CHEBI:83421"/>
        <dbReference type="ChEBI" id="CHEBI:456216"/>
        <dbReference type="EC" id="2.7.11.1"/>
    </reaction>
</comment>
<keyword evidence="8 13" id="KW-0067">ATP-binding</keyword>
<dbReference type="InterPro" id="IPR000858">
    <property type="entry name" value="S_locus_glycoprot_dom"/>
</dbReference>
<dbReference type="OMA" id="NMGESEC"/>
<keyword evidence="6 13" id="KW-0547">Nucleotide-binding</keyword>
<keyword evidence="7 13" id="KW-0418">Kinase</keyword>
<dbReference type="EC" id="2.7.11.1" evidence="13"/>
<keyword evidence="15" id="KW-1133">Transmembrane helix</keyword>
<dbReference type="InterPro" id="IPR008271">
    <property type="entry name" value="Ser/Thr_kinase_AS"/>
</dbReference>
<feature type="signal peptide" evidence="16">
    <location>
        <begin position="1"/>
        <end position="17"/>
    </location>
</feature>
<dbReference type="CDD" id="cd01098">
    <property type="entry name" value="PAN_AP_plant"/>
    <property type="match status" value="1"/>
</dbReference>
<accession>A0A2P6Q390</accession>
<dbReference type="Pfam" id="PF00954">
    <property type="entry name" value="S_locus_glycop"/>
    <property type="match status" value="1"/>
</dbReference>
<feature type="chain" id="PRO_5015148197" description="Receptor-like serine/threonine-protein kinase" evidence="16">
    <location>
        <begin position="18"/>
        <end position="827"/>
    </location>
</feature>
<evidence type="ECO:0000256" key="7">
    <source>
        <dbReference type="ARBA" id="ARBA00022777"/>
    </source>
</evidence>
<evidence type="ECO:0000256" key="12">
    <source>
        <dbReference type="ARBA" id="ARBA00048679"/>
    </source>
</evidence>
<dbReference type="AlphaFoldDB" id="A0A2P6Q390"/>
<dbReference type="GO" id="GO:0005886">
    <property type="term" value="C:plasma membrane"/>
    <property type="evidence" value="ECO:0007669"/>
    <property type="project" value="UniProtKB-SubCell"/>
</dbReference>
<organism evidence="20 21">
    <name type="scientific">Rosa chinensis</name>
    <name type="common">China rose</name>
    <dbReference type="NCBI Taxonomy" id="74649"/>
    <lineage>
        <taxon>Eukaryota</taxon>
        <taxon>Viridiplantae</taxon>
        <taxon>Streptophyta</taxon>
        <taxon>Embryophyta</taxon>
        <taxon>Tracheophyta</taxon>
        <taxon>Spermatophyta</taxon>
        <taxon>Magnoliopsida</taxon>
        <taxon>eudicotyledons</taxon>
        <taxon>Gunneridae</taxon>
        <taxon>Pentapetalae</taxon>
        <taxon>rosids</taxon>
        <taxon>fabids</taxon>
        <taxon>Rosales</taxon>
        <taxon>Rosaceae</taxon>
        <taxon>Rosoideae</taxon>
        <taxon>Rosoideae incertae sedis</taxon>
        <taxon>Rosa</taxon>
    </lineage>
</organism>
<evidence type="ECO:0000256" key="4">
    <source>
        <dbReference type="ARBA" id="ARBA00022679"/>
    </source>
</evidence>
<dbReference type="Pfam" id="PF07714">
    <property type="entry name" value="PK_Tyr_Ser-Thr"/>
    <property type="match status" value="1"/>
</dbReference>
<comment type="subcellular location">
    <subcellularLocation>
        <location evidence="1">Cell membrane</location>
        <topology evidence="1">Single-pass type I membrane protein</topology>
    </subcellularLocation>
</comment>
<keyword evidence="2" id="KW-1003">Cell membrane</keyword>
<evidence type="ECO:0000256" key="1">
    <source>
        <dbReference type="ARBA" id="ARBA00004251"/>
    </source>
</evidence>
<evidence type="ECO:0000256" key="15">
    <source>
        <dbReference type="SAM" id="Phobius"/>
    </source>
</evidence>
<dbReference type="Gene3D" id="1.10.510.10">
    <property type="entry name" value="Transferase(Phosphotransferase) domain 1"/>
    <property type="match status" value="1"/>
</dbReference>
<dbReference type="Gene3D" id="2.90.10.10">
    <property type="entry name" value="Bulb-type lectin domain"/>
    <property type="match status" value="1"/>
</dbReference>
<feature type="transmembrane region" description="Helical" evidence="15">
    <location>
        <begin position="429"/>
        <end position="453"/>
    </location>
</feature>
<evidence type="ECO:0000256" key="13">
    <source>
        <dbReference type="PIRNR" id="PIRNR000641"/>
    </source>
</evidence>
<dbReference type="PROSITE" id="PS50948">
    <property type="entry name" value="PAN"/>
    <property type="match status" value="1"/>
</dbReference>
<dbReference type="FunFam" id="2.90.10.10:FF:000005">
    <property type="entry name" value="G-type lectin S-receptor-like serine/threonine-protein kinase"/>
    <property type="match status" value="1"/>
</dbReference>
<keyword evidence="15" id="KW-0472">Membrane</keyword>
<dbReference type="SUPFAM" id="SSF56112">
    <property type="entry name" value="Protein kinase-like (PK-like)"/>
    <property type="match status" value="1"/>
</dbReference>
<evidence type="ECO:0000256" key="11">
    <source>
        <dbReference type="ARBA" id="ARBA00047899"/>
    </source>
</evidence>
<evidence type="ECO:0000256" key="10">
    <source>
        <dbReference type="ARBA" id="ARBA00023180"/>
    </source>
</evidence>
<dbReference type="InterPro" id="IPR001245">
    <property type="entry name" value="Ser-Thr/Tyr_kinase_cat_dom"/>
</dbReference>
<evidence type="ECO:0000256" key="6">
    <source>
        <dbReference type="ARBA" id="ARBA00022741"/>
    </source>
</evidence>
<keyword evidence="9" id="KW-1015">Disulfide bond</keyword>
<evidence type="ECO:0000256" key="8">
    <source>
        <dbReference type="ARBA" id="ARBA00022840"/>
    </source>
</evidence>
<dbReference type="Proteomes" id="UP000238479">
    <property type="component" value="Chromosome 5"/>
</dbReference>
<dbReference type="Pfam" id="PF01453">
    <property type="entry name" value="B_lectin"/>
    <property type="match status" value="1"/>
</dbReference>
<dbReference type="EMBL" id="PDCK01000043">
    <property type="protein sequence ID" value="PRQ28640.1"/>
    <property type="molecule type" value="Genomic_DNA"/>
</dbReference>
<evidence type="ECO:0000313" key="20">
    <source>
        <dbReference type="EMBL" id="PRQ28640.1"/>
    </source>
</evidence>
<dbReference type="STRING" id="74649.A0A2P6Q390"/>
<dbReference type="InterPro" id="IPR003609">
    <property type="entry name" value="Pan_app"/>
</dbReference>
<keyword evidence="10" id="KW-0325">Glycoprotein</keyword>
<dbReference type="InterPro" id="IPR017441">
    <property type="entry name" value="Protein_kinase_ATP_BS"/>
</dbReference>
<dbReference type="FunFam" id="1.10.510.10:FF:000060">
    <property type="entry name" value="G-type lectin S-receptor-like serine/threonine-protein kinase"/>
    <property type="match status" value="1"/>
</dbReference>
<dbReference type="Pfam" id="PF08276">
    <property type="entry name" value="PAN_2"/>
    <property type="match status" value="1"/>
</dbReference>
<evidence type="ECO:0000259" key="17">
    <source>
        <dbReference type="PROSITE" id="PS50011"/>
    </source>
</evidence>
<evidence type="ECO:0000256" key="3">
    <source>
        <dbReference type="ARBA" id="ARBA00022527"/>
    </source>
</evidence>
<feature type="domain" description="Apple" evidence="19">
    <location>
        <begin position="331"/>
        <end position="410"/>
    </location>
</feature>
<comment type="caution">
    <text evidence="20">The sequence shown here is derived from an EMBL/GenBank/DDBJ whole genome shotgun (WGS) entry which is preliminary data.</text>
</comment>
<evidence type="ECO:0000256" key="16">
    <source>
        <dbReference type="SAM" id="SignalP"/>
    </source>
</evidence>
<dbReference type="PROSITE" id="PS50927">
    <property type="entry name" value="BULB_LECTIN"/>
    <property type="match status" value="1"/>
</dbReference>
<dbReference type="PANTHER" id="PTHR27002">
    <property type="entry name" value="RECEPTOR-LIKE SERINE/THREONINE-PROTEIN KINASE SD1-8"/>
    <property type="match status" value="1"/>
</dbReference>
<dbReference type="InterPro" id="IPR001480">
    <property type="entry name" value="Bulb-type_lectin_dom"/>
</dbReference>
<name>A0A2P6Q390_ROSCH</name>
<feature type="domain" description="Bulb-type lectin" evidence="18">
    <location>
        <begin position="18"/>
        <end position="140"/>
    </location>
</feature>
<feature type="domain" description="Protein kinase" evidence="17">
    <location>
        <begin position="509"/>
        <end position="793"/>
    </location>
</feature>
<keyword evidence="21" id="KW-1185">Reference proteome</keyword>
<comment type="similarity">
    <text evidence="13">Belongs to the protein kinase superfamily. Ser/Thr protein kinase family.</text>
</comment>
<evidence type="ECO:0000256" key="2">
    <source>
        <dbReference type="ARBA" id="ARBA00022475"/>
    </source>
</evidence>
<feature type="binding site" evidence="14">
    <location>
        <position position="537"/>
    </location>
    <ligand>
        <name>ATP</name>
        <dbReference type="ChEBI" id="CHEBI:30616"/>
    </ligand>
</feature>
<reference evidence="20 21" key="1">
    <citation type="journal article" date="2018" name="Nat. Genet.">
        <title>The Rosa genome provides new insights in the design of modern roses.</title>
        <authorList>
            <person name="Bendahmane M."/>
        </authorList>
    </citation>
    <scope>NUCLEOTIDE SEQUENCE [LARGE SCALE GENOMIC DNA]</scope>
    <source>
        <strain evidence="21">cv. Old Blush</strain>
    </source>
</reference>
<dbReference type="CDD" id="cd00028">
    <property type="entry name" value="B_lectin"/>
    <property type="match status" value="1"/>
</dbReference>
<keyword evidence="15" id="KW-0812">Transmembrane</keyword>
<evidence type="ECO:0000256" key="14">
    <source>
        <dbReference type="PROSITE-ProRule" id="PRU10141"/>
    </source>
</evidence>
<dbReference type="CDD" id="cd14066">
    <property type="entry name" value="STKc_IRAK"/>
    <property type="match status" value="1"/>
</dbReference>
<evidence type="ECO:0000256" key="9">
    <source>
        <dbReference type="ARBA" id="ARBA00023157"/>
    </source>
</evidence>
<dbReference type="SUPFAM" id="SSF51110">
    <property type="entry name" value="alpha-D-mannose-specific plant lectins"/>
    <property type="match status" value="1"/>
</dbReference>
<comment type="catalytic activity">
    <reaction evidence="11 13">
        <text>L-threonyl-[protein] + ATP = O-phospho-L-threonyl-[protein] + ADP + H(+)</text>
        <dbReference type="Rhea" id="RHEA:46608"/>
        <dbReference type="Rhea" id="RHEA-COMP:11060"/>
        <dbReference type="Rhea" id="RHEA-COMP:11605"/>
        <dbReference type="ChEBI" id="CHEBI:15378"/>
        <dbReference type="ChEBI" id="CHEBI:30013"/>
        <dbReference type="ChEBI" id="CHEBI:30616"/>
        <dbReference type="ChEBI" id="CHEBI:61977"/>
        <dbReference type="ChEBI" id="CHEBI:456216"/>
        <dbReference type="EC" id="2.7.11.1"/>
    </reaction>
</comment>
<keyword evidence="4 13" id="KW-0808">Transferase</keyword>
<dbReference type="InterPro" id="IPR000719">
    <property type="entry name" value="Prot_kinase_dom"/>
</dbReference>
<proteinExistence type="inferred from homology"/>
<dbReference type="Gene3D" id="3.30.200.20">
    <property type="entry name" value="Phosphorylase Kinase, domain 1"/>
    <property type="match status" value="1"/>
</dbReference>
<dbReference type="PROSITE" id="PS50011">
    <property type="entry name" value="PROTEIN_KINASE_DOM"/>
    <property type="match status" value="1"/>
</dbReference>
<dbReference type="SMART" id="SM00220">
    <property type="entry name" value="S_TKc"/>
    <property type="match status" value="1"/>
</dbReference>
<dbReference type="PROSITE" id="PS00108">
    <property type="entry name" value="PROTEIN_KINASE_ST"/>
    <property type="match status" value="1"/>
</dbReference>
<dbReference type="PROSITE" id="PS00107">
    <property type="entry name" value="PROTEIN_KINASE_ATP"/>
    <property type="match status" value="1"/>
</dbReference>
<dbReference type="SMART" id="SM00473">
    <property type="entry name" value="PAN_AP"/>
    <property type="match status" value="1"/>
</dbReference>
<dbReference type="GO" id="GO:0106310">
    <property type="term" value="F:protein serine kinase activity"/>
    <property type="evidence" value="ECO:0007669"/>
    <property type="project" value="RHEA"/>
</dbReference>
<dbReference type="FunFam" id="3.30.200.20:FF:000195">
    <property type="entry name" value="G-type lectin S-receptor-like serine/threonine-protein kinase"/>
    <property type="match status" value="1"/>
</dbReference>